<organism evidence="2 3">
    <name type="scientific">Companilactobacillus versmoldensis DSM 14857 = KCTC 3814</name>
    <dbReference type="NCBI Taxonomy" id="1423815"/>
    <lineage>
        <taxon>Bacteria</taxon>
        <taxon>Bacillati</taxon>
        <taxon>Bacillota</taxon>
        <taxon>Bacilli</taxon>
        <taxon>Lactobacillales</taxon>
        <taxon>Lactobacillaceae</taxon>
        <taxon>Companilactobacillus</taxon>
    </lineage>
</organism>
<dbReference type="Proteomes" id="UP000051647">
    <property type="component" value="Unassembled WGS sequence"/>
</dbReference>
<dbReference type="RefSeq" id="WP_010624765.1">
    <property type="nucleotide sequence ID" value="NZ_AZFA01000021.1"/>
</dbReference>
<feature type="compositionally biased region" description="Polar residues" evidence="1">
    <location>
        <begin position="1"/>
        <end position="34"/>
    </location>
</feature>
<proteinExistence type="predicted"/>
<sequence>MKNTSAKSFSFKKNSDGSYHNTNNGHNYQKLATTKNDHDGLSVDDSSNDSVSDNTIEDGLNEILKDRSNPTYGNDTIDVSQEALQNYRHYIKLKNGDYYDANSDFFYGPNSEKFTTDDFKNNPDAYADPDYHIEDSMMYYKNNNQTHVTNEEINENVYWMQGLTGSKVTDQLLPDYSSSHDKNFDDSKPHSDALN</sequence>
<dbReference type="STRING" id="1423815.FC27_GL001088"/>
<name>A0A0R1SHZ6_9LACO</name>
<accession>A0A0R1SHZ6</accession>
<reference evidence="2 3" key="1">
    <citation type="journal article" date="2015" name="Genome Announc.">
        <title>Expanding the biotechnology potential of lactobacilli through comparative genomics of 213 strains and associated genera.</title>
        <authorList>
            <person name="Sun Z."/>
            <person name="Harris H.M."/>
            <person name="McCann A."/>
            <person name="Guo C."/>
            <person name="Argimon S."/>
            <person name="Zhang W."/>
            <person name="Yang X."/>
            <person name="Jeffery I.B."/>
            <person name="Cooney J.C."/>
            <person name="Kagawa T.F."/>
            <person name="Liu W."/>
            <person name="Song Y."/>
            <person name="Salvetti E."/>
            <person name="Wrobel A."/>
            <person name="Rasinkangas P."/>
            <person name="Parkhill J."/>
            <person name="Rea M.C."/>
            <person name="O'Sullivan O."/>
            <person name="Ritari J."/>
            <person name="Douillard F.P."/>
            <person name="Paul Ross R."/>
            <person name="Yang R."/>
            <person name="Briner A.E."/>
            <person name="Felis G.E."/>
            <person name="de Vos W.M."/>
            <person name="Barrangou R."/>
            <person name="Klaenhammer T.R."/>
            <person name="Caufield P.W."/>
            <person name="Cui Y."/>
            <person name="Zhang H."/>
            <person name="O'Toole P.W."/>
        </authorList>
    </citation>
    <scope>NUCLEOTIDE SEQUENCE [LARGE SCALE GENOMIC DNA]</scope>
    <source>
        <strain evidence="2 3">DSM 14857</strain>
    </source>
</reference>
<feature type="compositionally biased region" description="Low complexity" evidence="1">
    <location>
        <begin position="43"/>
        <end position="54"/>
    </location>
</feature>
<dbReference type="PATRIC" id="fig|1423815.3.peg.1112"/>
<dbReference type="EMBL" id="AZFA01000021">
    <property type="protein sequence ID" value="KRL66066.1"/>
    <property type="molecule type" value="Genomic_DNA"/>
</dbReference>
<comment type="caution">
    <text evidence="2">The sequence shown here is derived from an EMBL/GenBank/DDBJ whole genome shotgun (WGS) entry which is preliminary data.</text>
</comment>
<keyword evidence="3" id="KW-1185">Reference proteome</keyword>
<evidence type="ECO:0000313" key="3">
    <source>
        <dbReference type="Proteomes" id="UP000051647"/>
    </source>
</evidence>
<feature type="region of interest" description="Disordered" evidence="1">
    <location>
        <begin position="1"/>
        <end position="56"/>
    </location>
</feature>
<dbReference type="OrthoDB" id="2296817at2"/>
<feature type="region of interest" description="Disordered" evidence="1">
    <location>
        <begin position="174"/>
        <end position="195"/>
    </location>
</feature>
<evidence type="ECO:0000313" key="2">
    <source>
        <dbReference type="EMBL" id="KRL66066.1"/>
    </source>
</evidence>
<evidence type="ECO:0000256" key="1">
    <source>
        <dbReference type="SAM" id="MobiDB-lite"/>
    </source>
</evidence>
<protein>
    <submittedName>
        <fullName evidence="2">Uncharacterized protein</fullName>
    </submittedName>
</protein>
<feature type="compositionally biased region" description="Basic and acidic residues" evidence="1">
    <location>
        <begin position="178"/>
        <end position="195"/>
    </location>
</feature>
<gene>
    <name evidence="2" type="ORF">FC27_GL001088</name>
</gene>
<dbReference type="AlphaFoldDB" id="A0A0R1SHZ6"/>